<accession>A0A2T6CHH4</accession>
<protein>
    <submittedName>
        <fullName evidence="1">Uncharacterized protein</fullName>
    </submittedName>
</protein>
<reference evidence="1 2" key="1">
    <citation type="submission" date="2018-04" db="EMBL/GenBank/DDBJ databases">
        <title>Genomic Encyclopedia of Archaeal and Bacterial Type Strains, Phase II (KMG-II): from individual species to whole genera.</title>
        <authorList>
            <person name="Goeker M."/>
        </authorList>
    </citation>
    <scope>NUCLEOTIDE SEQUENCE [LARGE SCALE GENOMIC DNA]</scope>
    <source>
        <strain evidence="1 2">DSM 12244</strain>
    </source>
</reference>
<dbReference type="Proteomes" id="UP000244092">
    <property type="component" value="Unassembled WGS sequence"/>
</dbReference>
<name>A0A2T6CHH4_9RHOB</name>
<evidence type="ECO:0000313" key="2">
    <source>
        <dbReference type="Proteomes" id="UP000244092"/>
    </source>
</evidence>
<sequence>MLTYNKVKNEQKMKIEMQRVSDLLAQAVTDLEAEGGDIRFFNAAFLIAAIQLQAEVEGPDTIMRALSKVGVRELAHTGVVGRC</sequence>
<dbReference type="AlphaFoldDB" id="A0A2T6CHH4"/>
<comment type="caution">
    <text evidence="1">The sequence shown here is derived from an EMBL/GenBank/DDBJ whole genome shotgun (WGS) entry which is preliminary data.</text>
</comment>
<dbReference type="EMBL" id="QBKU01000002">
    <property type="protein sequence ID" value="PTX74939.1"/>
    <property type="molecule type" value="Genomic_DNA"/>
</dbReference>
<gene>
    <name evidence="1" type="ORF">C8N31_10240</name>
</gene>
<evidence type="ECO:0000313" key="1">
    <source>
        <dbReference type="EMBL" id="PTX74939.1"/>
    </source>
</evidence>
<proteinExistence type="predicted"/>
<dbReference type="RefSeq" id="WP_025049165.1">
    <property type="nucleotide sequence ID" value="NZ_QBKU01000002.1"/>
</dbReference>
<organism evidence="1 2">
    <name type="scientific">Sulfitobacter mediterraneus</name>
    <dbReference type="NCBI Taxonomy" id="83219"/>
    <lineage>
        <taxon>Bacteria</taxon>
        <taxon>Pseudomonadati</taxon>
        <taxon>Pseudomonadota</taxon>
        <taxon>Alphaproteobacteria</taxon>
        <taxon>Rhodobacterales</taxon>
        <taxon>Roseobacteraceae</taxon>
        <taxon>Sulfitobacter</taxon>
    </lineage>
</organism>